<gene>
    <name evidence="7" type="ORF">EDC90_100197</name>
</gene>
<comment type="caution">
    <text evidence="7">The sequence shown here is derived from an EMBL/GenBank/DDBJ whole genome shotgun (WGS) entry which is preliminary data.</text>
</comment>
<sequence length="376" mass="41021">MNSFHKTALALSAGLAAMMLSAGMSLAADGDPIKIGYQLPLTGNTAQYGQDFETASQIALKAFNASGQLPVPVEIIYEDSRSDAKEGVTIARKFADNDEIVGVLGDFTSGVSMASAQVYKREGIPQLSQTASHPDYTKISPYQFRNITTQAQEGPFNADWMNALGYKKIAVISEQTDWGQTVVDNFTDEVKANGGEIVFSEYFNRGLPDFRSIITKIERAEPDAIYTGFFYEDAANFLKQARQLGLDIPIFSTSAAYSPQLIELAGEDANGLHLTATFMPNDDRPEVQEFVSAWEEERGDKPGQFPAQAYDATNIMLDAIVRAYPDVTRESLRDALAETKDFPGVTGVTTFGPDREPQKVLTKAVVENGAFEPVSN</sequence>
<dbReference type="SUPFAM" id="SSF53822">
    <property type="entry name" value="Periplasmic binding protein-like I"/>
    <property type="match status" value="1"/>
</dbReference>
<accession>A0A4R3NWI2</accession>
<keyword evidence="8" id="KW-1185">Reference proteome</keyword>
<evidence type="ECO:0000256" key="1">
    <source>
        <dbReference type="ARBA" id="ARBA00010062"/>
    </source>
</evidence>
<dbReference type="InterPro" id="IPR051010">
    <property type="entry name" value="BCAA_transport"/>
</dbReference>
<dbReference type="PRINTS" id="PR00337">
    <property type="entry name" value="LEUILEVALBP"/>
</dbReference>
<proteinExistence type="inferred from homology"/>
<dbReference type="CDD" id="cd06349">
    <property type="entry name" value="PBP1_ABC_HAAT-like"/>
    <property type="match status" value="1"/>
</dbReference>
<dbReference type="InterPro" id="IPR000709">
    <property type="entry name" value="Leu_Ile_Val-bd"/>
</dbReference>
<dbReference type="Proteomes" id="UP000295097">
    <property type="component" value="Unassembled WGS sequence"/>
</dbReference>
<dbReference type="Gene3D" id="3.40.50.2300">
    <property type="match status" value="2"/>
</dbReference>
<keyword evidence="2" id="KW-0813">Transport</keyword>
<evidence type="ECO:0000256" key="2">
    <source>
        <dbReference type="ARBA" id="ARBA00022448"/>
    </source>
</evidence>
<dbReference type="EMBL" id="SMAR01000001">
    <property type="protein sequence ID" value="TCT44959.1"/>
    <property type="molecule type" value="Genomic_DNA"/>
</dbReference>
<feature type="domain" description="Leucine-binding protein" evidence="6">
    <location>
        <begin position="32"/>
        <end position="362"/>
    </location>
</feature>
<dbReference type="InterPro" id="IPR028081">
    <property type="entry name" value="Leu-bd"/>
</dbReference>
<keyword evidence="4" id="KW-0029">Amino-acid transport</keyword>
<dbReference type="InterPro" id="IPR028082">
    <property type="entry name" value="Peripla_BP_I"/>
</dbReference>
<evidence type="ECO:0000259" key="6">
    <source>
        <dbReference type="Pfam" id="PF13458"/>
    </source>
</evidence>
<evidence type="ECO:0000313" key="7">
    <source>
        <dbReference type="EMBL" id="TCT44959.1"/>
    </source>
</evidence>
<dbReference type="PANTHER" id="PTHR30483:SF6">
    <property type="entry name" value="PERIPLASMIC BINDING PROTEIN OF ABC TRANSPORTER FOR NATURAL AMINO ACIDS"/>
    <property type="match status" value="1"/>
</dbReference>
<feature type="signal peptide" evidence="5">
    <location>
        <begin position="1"/>
        <end position="27"/>
    </location>
</feature>
<evidence type="ECO:0000256" key="4">
    <source>
        <dbReference type="ARBA" id="ARBA00022970"/>
    </source>
</evidence>
<dbReference type="OrthoDB" id="9768386at2"/>
<keyword evidence="3 5" id="KW-0732">Signal</keyword>
<dbReference type="RefSeq" id="WP_132307402.1">
    <property type="nucleotide sequence ID" value="NZ_SMAR01000001.1"/>
</dbReference>
<protein>
    <submittedName>
        <fullName evidence="7">Amino acid/amide ABC transporter substrate-binding protein (HAAT family)</fullName>
    </submittedName>
</protein>
<dbReference type="PANTHER" id="PTHR30483">
    <property type="entry name" value="LEUCINE-SPECIFIC-BINDING PROTEIN"/>
    <property type="match status" value="1"/>
</dbReference>
<comment type="similarity">
    <text evidence="1">Belongs to the leucine-binding protein family.</text>
</comment>
<dbReference type="Pfam" id="PF13458">
    <property type="entry name" value="Peripla_BP_6"/>
    <property type="match status" value="1"/>
</dbReference>
<evidence type="ECO:0000313" key="8">
    <source>
        <dbReference type="Proteomes" id="UP000295097"/>
    </source>
</evidence>
<evidence type="ECO:0000256" key="5">
    <source>
        <dbReference type="SAM" id="SignalP"/>
    </source>
</evidence>
<dbReference type="AlphaFoldDB" id="A0A4R3NWI2"/>
<organism evidence="7 8">
    <name type="scientific">Martelella mediterranea</name>
    <dbReference type="NCBI Taxonomy" id="293089"/>
    <lineage>
        <taxon>Bacteria</taxon>
        <taxon>Pseudomonadati</taxon>
        <taxon>Pseudomonadota</taxon>
        <taxon>Alphaproteobacteria</taxon>
        <taxon>Hyphomicrobiales</taxon>
        <taxon>Aurantimonadaceae</taxon>
        <taxon>Martelella</taxon>
    </lineage>
</organism>
<reference evidence="7 8" key="1">
    <citation type="submission" date="2019-03" db="EMBL/GenBank/DDBJ databases">
        <title>Freshwater and sediment microbial communities from various areas in North America, analyzing microbe dynamics in response to fracking.</title>
        <authorList>
            <person name="Lamendella R."/>
        </authorList>
    </citation>
    <scope>NUCLEOTIDE SEQUENCE [LARGE SCALE GENOMIC DNA]</scope>
    <source>
        <strain evidence="7 8">175.2</strain>
    </source>
</reference>
<dbReference type="GO" id="GO:0006865">
    <property type="term" value="P:amino acid transport"/>
    <property type="evidence" value="ECO:0007669"/>
    <property type="project" value="UniProtKB-KW"/>
</dbReference>
<name>A0A4R3NWI2_9HYPH</name>
<evidence type="ECO:0000256" key="3">
    <source>
        <dbReference type="ARBA" id="ARBA00022729"/>
    </source>
</evidence>
<feature type="chain" id="PRO_5020228725" evidence="5">
    <location>
        <begin position="28"/>
        <end position="376"/>
    </location>
</feature>